<evidence type="ECO:0000313" key="1">
    <source>
        <dbReference type="EMBL" id="WRQ88242.1"/>
    </source>
</evidence>
<reference evidence="1 2" key="1">
    <citation type="submission" date="2023-12" db="EMBL/GenBank/DDBJ databases">
        <title>Description of an unclassified Opitutus bacterium of Verrucomicrobiota.</title>
        <authorList>
            <person name="Zhang D.-F."/>
        </authorList>
    </citation>
    <scope>NUCLEOTIDE SEQUENCE [LARGE SCALE GENOMIC DNA]</scope>
    <source>
        <strain evidence="1 2">WL0086</strain>
    </source>
</reference>
<gene>
    <name evidence="1" type="ORF">K1X11_002410</name>
</gene>
<proteinExistence type="predicted"/>
<dbReference type="RefSeq" id="WP_221028730.1">
    <property type="nucleotide sequence ID" value="NZ_CP139781.1"/>
</dbReference>
<evidence type="ECO:0000313" key="2">
    <source>
        <dbReference type="Proteomes" id="UP000738431"/>
    </source>
</evidence>
<keyword evidence="2" id="KW-1185">Reference proteome</keyword>
<accession>A0ABZ1C964</accession>
<dbReference type="Proteomes" id="UP000738431">
    <property type="component" value="Chromosome"/>
</dbReference>
<sequence length="329" mass="36916">MDPAEFAARLRAAGFDEATVKAIVWECIRAPSLFESEEVRQAPYWRRMAMITDLGQRQSLARRRGEVTADVATYRELFGEDPQTLQFEPNALSVRRAMRRTPEHVAAVVRELRDTLRKETPRDQSTRIINGQPDAATVANRAQREQAESNFEAGLRERFTETEYAAYLLYESRAAFFLRNNLDGLLLTQQEFDTIVTIMADSRSFSRDLANYTEPLTAALGEQRYAELAQATFGNDRANLIVSRLDLPFTTAITLQSIQDDISARERTLTRDRSLSSDAKTAQQAALAVEARTRLAAALSTEGYELYLAYAASWMNSLLQAEAGLQPGG</sequence>
<dbReference type="EMBL" id="CP139781">
    <property type="protein sequence ID" value="WRQ88242.1"/>
    <property type="molecule type" value="Genomic_DNA"/>
</dbReference>
<organism evidence="1 2">
    <name type="scientific">Actomonas aquatica</name>
    <dbReference type="NCBI Taxonomy" id="2866162"/>
    <lineage>
        <taxon>Bacteria</taxon>
        <taxon>Pseudomonadati</taxon>
        <taxon>Verrucomicrobiota</taxon>
        <taxon>Opitutia</taxon>
        <taxon>Opitutales</taxon>
        <taxon>Opitutaceae</taxon>
        <taxon>Actomonas</taxon>
    </lineage>
</organism>
<name>A0ABZ1C964_9BACT</name>
<protein>
    <submittedName>
        <fullName evidence="1">Uncharacterized protein</fullName>
    </submittedName>
</protein>